<feature type="compositionally biased region" description="Polar residues" evidence="1">
    <location>
        <begin position="124"/>
        <end position="133"/>
    </location>
</feature>
<feature type="compositionally biased region" description="Basic and acidic residues" evidence="1">
    <location>
        <begin position="99"/>
        <end position="116"/>
    </location>
</feature>
<organism evidence="3 4">
    <name type="scientific">Rhizophagus irregularis</name>
    <dbReference type="NCBI Taxonomy" id="588596"/>
    <lineage>
        <taxon>Eukaryota</taxon>
        <taxon>Fungi</taxon>
        <taxon>Fungi incertae sedis</taxon>
        <taxon>Mucoromycota</taxon>
        <taxon>Glomeromycotina</taxon>
        <taxon>Glomeromycetes</taxon>
        <taxon>Glomerales</taxon>
        <taxon>Glomeraceae</taxon>
        <taxon>Rhizophagus</taxon>
    </lineage>
</organism>
<dbReference type="SUPFAM" id="SSF54928">
    <property type="entry name" value="RNA-binding domain, RBD"/>
    <property type="match status" value="2"/>
</dbReference>
<name>A0A2N0RWS8_9GLOM</name>
<feature type="compositionally biased region" description="Acidic residues" evidence="1">
    <location>
        <begin position="796"/>
        <end position="806"/>
    </location>
</feature>
<dbReference type="VEuPathDB" id="FungiDB:RhiirA1_441018"/>
<feature type="region of interest" description="Disordered" evidence="1">
    <location>
        <begin position="787"/>
        <end position="806"/>
    </location>
</feature>
<dbReference type="EMBL" id="LLXH01000372">
    <property type="protein sequence ID" value="PKC67763.1"/>
    <property type="molecule type" value="Genomic_DNA"/>
</dbReference>
<comment type="caution">
    <text evidence="3">The sequence shown here is derived from an EMBL/GenBank/DDBJ whole genome shotgun (WGS) entry which is preliminary data.</text>
</comment>
<feature type="compositionally biased region" description="Polar residues" evidence="1">
    <location>
        <begin position="23"/>
        <end position="38"/>
    </location>
</feature>
<feature type="compositionally biased region" description="Basic and acidic residues" evidence="1">
    <location>
        <begin position="628"/>
        <end position="638"/>
    </location>
</feature>
<evidence type="ECO:0000259" key="2">
    <source>
        <dbReference type="SMART" id="SM00343"/>
    </source>
</evidence>
<dbReference type="AlphaFoldDB" id="A0A2N0RWS8"/>
<evidence type="ECO:0000256" key="1">
    <source>
        <dbReference type="SAM" id="MobiDB-lite"/>
    </source>
</evidence>
<dbReference type="InterPro" id="IPR001878">
    <property type="entry name" value="Znf_CCHC"/>
</dbReference>
<dbReference type="GO" id="GO:0003676">
    <property type="term" value="F:nucleic acid binding"/>
    <property type="evidence" value="ECO:0007669"/>
    <property type="project" value="InterPro"/>
</dbReference>
<dbReference type="VEuPathDB" id="FungiDB:FUN_005014"/>
<evidence type="ECO:0000313" key="3">
    <source>
        <dbReference type="EMBL" id="PKC67763.1"/>
    </source>
</evidence>
<proteinExistence type="predicted"/>
<feature type="region of interest" description="Disordered" evidence="1">
    <location>
        <begin position="1"/>
        <end position="133"/>
    </location>
</feature>
<dbReference type="SMART" id="SM00343">
    <property type="entry name" value="ZnF_C2HC"/>
    <property type="match status" value="1"/>
</dbReference>
<gene>
    <name evidence="3" type="ORF">RhiirA1_441018</name>
</gene>
<sequence>MSGNAKRGGRGGRQTRSSSRNSQAGGSRPTSPENQFTFSAPKETASHHESIWNTYRKKPQPTSDKKLTETMEAERAMDMEKEIVQDTYGPNSKSSSGNDKGKATEKSKVVAKDLSRDPPLPPQNIVNNVNGTNKVPTLNKEIISTPHKDQQQSVVLPNQDKINLQADQGSQPMDVDPSNSNKDPSIITIEKIKEHIALVPYGELIGGKSLKTTKIKKALQTYNIQYNKQLPVTPLGKQGAKVSFLDKEKFDQFLKIELVIQEQKEGDSGEVFNVKLQPTPLKPEKVATTNDKDSDTSLNSNSRTIQVIDIPAFRQVREIRESFEDLGEIEKIYTRGAGLYQVAFITYKDATSIDYFKEQWSYHINKDIVRVLPLLLSKEEREKRKQFSLRLSGLHYQTSGYDLKEVREIRESFEDLGEIEKIYTRGAGLYQVAFITYKDATSIDYFKEQWSYHINKDIVRVLPLLLSKEEREKRKQFSLRLSGLHYQTSGYDLKEVMTQCKGKTCFIPAVMIRGKYQRCRYAYIHFSSRDDLVAARQMNIEFKKGNAGTRQLYWSKEEDRICNICGNPTHMAKDCTNKDINKSQSKRFVSGADNWKNLKKSYADAAKSKQKPRNNSKSNNYIPSGSRDQGRPRSNHDNNDDDSDDFNNHPMFLKFKEQIINTIRKVEDKLLNMESLITDTGKQIGEVVTAQQALKCDKAHPVPVSKKKKNPQSDNNTEVKAKRRCKSDSESSEDEDELANKSIIQSQQFQKSDQNIQSIVAQQKQIQQNHQETKSLLSSLYNMLSGGPSASSLLGDNDEVFDDSAV</sequence>
<feature type="compositionally biased region" description="Polar residues" evidence="1">
    <location>
        <begin position="615"/>
        <end position="627"/>
    </location>
</feature>
<reference evidence="3 4" key="1">
    <citation type="submission" date="2017-10" db="EMBL/GenBank/DDBJ databases">
        <title>Extensive intraspecific genome diversity in a model arbuscular mycorrhizal fungus.</title>
        <authorList>
            <person name="Chen E.C.H."/>
            <person name="Morin E."/>
            <person name="Baudet D."/>
            <person name="Noel J."/>
            <person name="Ndikumana S."/>
            <person name="Charron P."/>
            <person name="St-Onge C."/>
            <person name="Giorgi J."/>
            <person name="Grigoriev I.V."/>
            <person name="Roux C."/>
            <person name="Martin F.M."/>
            <person name="Corradi N."/>
        </authorList>
    </citation>
    <scope>NUCLEOTIDE SEQUENCE [LARGE SCALE GENOMIC DNA]</scope>
    <source>
        <strain evidence="3 4">A1</strain>
    </source>
</reference>
<accession>A0A2N0RWS8</accession>
<dbReference type="InterPro" id="IPR035979">
    <property type="entry name" value="RBD_domain_sf"/>
</dbReference>
<feature type="region of interest" description="Disordered" evidence="1">
    <location>
        <begin position="698"/>
        <end position="739"/>
    </location>
</feature>
<evidence type="ECO:0000313" key="4">
    <source>
        <dbReference type="Proteomes" id="UP000232688"/>
    </source>
</evidence>
<dbReference type="GO" id="GO:0008270">
    <property type="term" value="F:zinc ion binding"/>
    <property type="evidence" value="ECO:0007669"/>
    <property type="project" value="InterPro"/>
</dbReference>
<dbReference type="Proteomes" id="UP000232688">
    <property type="component" value="Unassembled WGS sequence"/>
</dbReference>
<feature type="domain" description="CCHC-type" evidence="2">
    <location>
        <begin position="561"/>
        <end position="577"/>
    </location>
</feature>
<protein>
    <recommendedName>
        <fullName evidence="2">CCHC-type domain-containing protein</fullName>
    </recommendedName>
</protein>
<reference evidence="3 4" key="2">
    <citation type="submission" date="2017-10" db="EMBL/GenBank/DDBJ databases">
        <title>Genome analyses suggest a sexual origin of heterokaryosis in a supposedly ancient asexual fungus.</title>
        <authorList>
            <person name="Corradi N."/>
            <person name="Sedzielewska K."/>
            <person name="Noel J."/>
            <person name="Charron P."/>
            <person name="Farinelli L."/>
            <person name="Marton T."/>
            <person name="Kruger M."/>
            <person name="Pelin A."/>
            <person name="Brachmann A."/>
            <person name="Corradi N."/>
        </authorList>
    </citation>
    <scope>NUCLEOTIDE SEQUENCE [LARGE SCALE GENOMIC DNA]</scope>
    <source>
        <strain evidence="3 4">A1</strain>
    </source>
</reference>
<feature type="compositionally biased region" description="Basic and acidic residues" evidence="1">
    <location>
        <begin position="63"/>
        <end position="84"/>
    </location>
</feature>
<feature type="region of interest" description="Disordered" evidence="1">
    <location>
        <begin position="603"/>
        <end position="649"/>
    </location>
</feature>